<evidence type="ECO:0000313" key="2">
    <source>
        <dbReference type="EMBL" id="GAA4879650.1"/>
    </source>
</evidence>
<accession>A0ABP9EKK7</accession>
<evidence type="ECO:0000259" key="1">
    <source>
        <dbReference type="PROSITE" id="PS51186"/>
    </source>
</evidence>
<dbReference type="CDD" id="cd04301">
    <property type="entry name" value="NAT_SF"/>
    <property type="match status" value="1"/>
</dbReference>
<dbReference type="Proteomes" id="UP001499988">
    <property type="component" value="Unassembled WGS sequence"/>
</dbReference>
<proteinExistence type="predicted"/>
<dbReference type="InterPro" id="IPR000182">
    <property type="entry name" value="GNAT_dom"/>
</dbReference>
<sequence>MNELIVYFSSPRLTLRSCALEDVGWLLELLADADVAPAFHRLGLSTDAHDLGLTRLIESAQSGRYLLAGFDALGEAVGVLALWPDSDGRPWVMLAVCPSYRRQGYGNEMLRAWSHYFQQHSDSTDPVCFFSESVIGRHMATRAGFQPAVVGENTAEGYRLPT</sequence>
<name>A0ABP9EKK7_9GAMM</name>
<evidence type="ECO:0000313" key="3">
    <source>
        <dbReference type="Proteomes" id="UP001499988"/>
    </source>
</evidence>
<dbReference type="PROSITE" id="PS51186">
    <property type="entry name" value="GNAT"/>
    <property type="match status" value="1"/>
</dbReference>
<keyword evidence="3" id="KW-1185">Reference proteome</keyword>
<dbReference type="Pfam" id="PF13508">
    <property type="entry name" value="Acetyltransf_7"/>
    <property type="match status" value="1"/>
</dbReference>
<dbReference type="EMBL" id="BAABJZ010000016">
    <property type="protein sequence ID" value="GAA4879650.1"/>
    <property type="molecule type" value="Genomic_DNA"/>
</dbReference>
<dbReference type="RefSeq" id="WP_345334417.1">
    <property type="nucleotide sequence ID" value="NZ_BAABJZ010000016.1"/>
</dbReference>
<dbReference type="InterPro" id="IPR016181">
    <property type="entry name" value="Acyl_CoA_acyltransferase"/>
</dbReference>
<protein>
    <recommendedName>
        <fullName evidence="1">N-acetyltransferase domain-containing protein</fullName>
    </recommendedName>
</protein>
<dbReference type="Gene3D" id="3.40.630.30">
    <property type="match status" value="1"/>
</dbReference>
<gene>
    <name evidence="2" type="ORF">GCM10023333_12100</name>
</gene>
<comment type="caution">
    <text evidence="2">The sequence shown here is derived from an EMBL/GenBank/DDBJ whole genome shotgun (WGS) entry which is preliminary data.</text>
</comment>
<feature type="domain" description="N-acetyltransferase" evidence="1">
    <location>
        <begin position="13"/>
        <end position="162"/>
    </location>
</feature>
<organism evidence="2 3">
    <name type="scientific">Ferrimonas pelagia</name>
    <dbReference type="NCBI Taxonomy" id="1177826"/>
    <lineage>
        <taxon>Bacteria</taxon>
        <taxon>Pseudomonadati</taxon>
        <taxon>Pseudomonadota</taxon>
        <taxon>Gammaproteobacteria</taxon>
        <taxon>Alteromonadales</taxon>
        <taxon>Ferrimonadaceae</taxon>
        <taxon>Ferrimonas</taxon>
    </lineage>
</organism>
<reference evidence="3" key="1">
    <citation type="journal article" date="2019" name="Int. J. Syst. Evol. Microbiol.">
        <title>The Global Catalogue of Microorganisms (GCM) 10K type strain sequencing project: providing services to taxonomists for standard genome sequencing and annotation.</title>
        <authorList>
            <consortium name="The Broad Institute Genomics Platform"/>
            <consortium name="The Broad Institute Genome Sequencing Center for Infectious Disease"/>
            <person name="Wu L."/>
            <person name="Ma J."/>
        </authorList>
    </citation>
    <scope>NUCLEOTIDE SEQUENCE [LARGE SCALE GENOMIC DNA]</scope>
    <source>
        <strain evidence="3">JCM 18401</strain>
    </source>
</reference>
<dbReference type="SUPFAM" id="SSF55729">
    <property type="entry name" value="Acyl-CoA N-acyltransferases (Nat)"/>
    <property type="match status" value="1"/>
</dbReference>